<dbReference type="RefSeq" id="WP_313496384.1">
    <property type="nucleotide sequence ID" value="NZ_CP134879.1"/>
</dbReference>
<dbReference type="EC" id="3.5.4.2" evidence="2 6"/>
<evidence type="ECO:0000313" key="9">
    <source>
        <dbReference type="EMBL" id="WNM23461.1"/>
    </source>
</evidence>
<dbReference type="InterPro" id="IPR026912">
    <property type="entry name" value="Adenine_deam_C"/>
</dbReference>
<dbReference type="InterPro" id="IPR006680">
    <property type="entry name" value="Amidohydro-rel"/>
</dbReference>
<dbReference type="PANTHER" id="PTHR11113:SF2">
    <property type="entry name" value="ADENINE DEAMINASE"/>
    <property type="match status" value="1"/>
</dbReference>
<dbReference type="GO" id="GO:0006146">
    <property type="term" value="P:adenine catabolic process"/>
    <property type="evidence" value="ECO:0007669"/>
    <property type="project" value="InterPro"/>
</dbReference>
<evidence type="ECO:0000256" key="5">
    <source>
        <dbReference type="ARBA" id="ARBA00047720"/>
    </source>
</evidence>
<feature type="domain" description="Amidohydrolase-related" evidence="7">
    <location>
        <begin position="79"/>
        <end position="356"/>
    </location>
</feature>
<dbReference type="EMBL" id="CP134879">
    <property type="protein sequence ID" value="WNM23461.1"/>
    <property type="molecule type" value="Genomic_DNA"/>
</dbReference>
<keyword evidence="4 6" id="KW-0464">Manganese</keyword>
<sequence>MTLKHDLYPTTPELARLRAVAAGQEQADLIIRGGLVQSPGTEEWLERDLVIAGRHIAALTPWGHFPTAAEEIDASGSHVVPGFIDAHLHIEYTNLTPGELGRVSVPRGTTTVLTDPNAAANIWGEDGLGLMLDTTTPLRILHQVSPTAPASDTLERGGKRVPESTVLARLAQDAAVTLGEANPFDYSEVSTARYREALVNGRRITGHTAAQTHETLWGYLAAGVGDDHNSVTIDEVLERTRLGAMITVMGSSLSDNTLTIFSDLDKVAPALRSLCFCADDKQVTDLVREGHIDHHVRQAIRLGVDPQLAYRMATTQPAHYYRLDQVVGVLAPSRLADVLIIPDLADVRPSYVLSSGTVVAREGECLFRNDDVLPDWARDTMHLPASRDPAILEAHVDDDRTEVDVRAMELYHGYFKRAVTATLPVIDGSIQADPAQDMLKIAIMDRHHASGERGIGFVRGFGLTRGAIAVSMNCMNMNIAVVGTTDADMLHAIDALDAMGGGFVAVADGETLAAVPLPIGGVMSDAPFEQTNAALLDAHAAAASLGCPMRAPFIILSFVGMFVVPEIGLTELGLVDVGAQAFIDLVLPDDHAASSSHL</sequence>
<organism evidence="9 10">
    <name type="scientific">Demequina capsici</name>
    <dbReference type="NCBI Taxonomy" id="3075620"/>
    <lineage>
        <taxon>Bacteria</taxon>
        <taxon>Bacillati</taxon>
        <taxon>Actinomycetota</taxon>
        <taxon>Actinomycetes</taxon>
        <taxon>Micrococcales</taxon>
        <taxon>Demequinaceae</taxon>
        <taxon>Demequina</taxon>
    </lineage>
</organism>
<accession>A0AA96J9F8</accession>
<evidence type="ECO:0000256" key="3">
    <source>
        <dbReference type="ARBA" id="ARBA00022801"/>
    </source>
</evidence>
<reference evidence="9 10" key="1">
    <citation type="submission" date="2023-09" db="EMBL/GenBank/DDBJ databases">
        <title>Demequina sp. a novel bacteria isolated from Capsicum annuum.</title>
        <authorList>
            <person name="Humaira Z."/>
            <person name="Lee J."/>
            <person name="Cho D."/>
        </authorList>
    </citation>
    <scope>NUCLEOTIDE SEQUENCE [LARGE SCALE GENOMIC DNA]</scope>
    <source>
        <strain evidence="9 10">OYTSA14</strain>
    </source>
</reference>
<dbReference type="Proteomes" id="UP001304125">
    <property type="component" value="Chromosome"/>
</dbReference>
<proteinExistence type="inferred from homology"/>
<evidence type="ECO:0000256" key="4">
    <source>
        <dbReference type="ARBA" id="ARBA00023211"/>
    </source>
</evidence>
<protein>
    <recommendedName>
        <fullName evidence="2 6">Adenine deaminase</fullName>
        <shortName evidence="6">Adenase</shortName>
        <shortName evidence="6">Adenine aminase</shortName>
        <ecNumber evidence="2 6">3.5.4.2</ecNumber>
    </recommendedName>
</protein>
<name>A0AA96J9F8_9MICO</name>
<feature type="domain" description="Adenine deaminase C-terminal" evidence="8">
    <location>
        <begin position="417"/>
        <end position="579"/>
    </location>
</feature>
<dbReference type="Pfam" id="PF01979">
    <property type="entry name" value="Amidohydro_1"/>
    <property type="match status" value="1"/>
</dbReference>
<dbReference type="Gene3D" id="2.30.40.10">
    <property type="entry name" value="Urease, subunit C, domain 1"/>
    <property type="match status" value="1"/>
</dbReference>
<evidence type="ECO:0000259" key="8">
    <source>
        <dbReference type="Pfam" id="PF13382"/>
    </source>
</evidence>
<keyword evidence="3 6" id="KW-0378">Hydrolase</keyword>
<dbReference type="SUPFAM" id="SSF51338">
    <property type="entry name" value="Composite domain of metallo-dependent hydrolases"/>
    <property type="match status" value="1"/>
</dbReference>
<evidence type="ECO:0000313" key="10">
    <source>
        <dbReference type="Proteomes" id="UP001304125"/>
    </source>
</evidence>
<dbReference type="InterPro" id="IPR006679">
    <property type="entry name" value="Adenine_deam"/>
</dbReference>
<dbReference type="SUPFAM" id="SSF51556">
    <property type="entry name" value="Metallo-dependent hydrolases"/>
    <property type="match status" value="1"/>
</dbReference>
<dbReference type="Pfam" id="PF13382">
    <property type="entry name" value="Adenine_deam_C"/>
    <property type="match status" value="1"/>
</dbReference>
<dbReference type="Gene3D" id="3.20.20.140">
    <property type="entry name" value="Metal-dependent hydrolases"/>
    <property type="match status" value="1"/>
</dbReference>
<dbReference type="HAMAP" id="MF_01518">
    <property type="entry name" value="Adenine_deamin"/>
    <property type="match status" value="1"/>
</dbReference>
<comment type="similarity">
    <text evidence="1 6">Belongs to the metallo-dependent hydrolases superfamily. Adenine deaminase family.</text>
</comment>
<gene>
    <name evidence="6" type="primary">ade</name>
    <name evidence="9" type="ORF">RN606_08780</name>
</gene>
<dbReference type="PANTHER" id="PTHR11113">
    <property type="entry name" value="N-ACETYLGLUCOSAMINE-6-PHOSPHATE DEACETYLASE"/>
    <property type="match status" value="1"/>
</dbReference>
<comment type="catalytic activity">
    <reaction evidence="5 6">
        <text>adenine + H2O + H(+) = hypoxanthine + NH4(+)</text>
        <dbReference type="Rhea" id="RHEA:23688"/>
        <dbReference type="ChEBI" id="CHEBI:15377"/>
        <dbReference type="ChEBI" id="CHEBI:15378"/>
        <dbReference type="ChEBI" id="CHEBI:16708"/>
        <dbReference type="ChEBI" id="CHEBI:17368"/>
        <dbReference type="ChEBI" id="CHEBI:28938"/>
        <dbReference type="EC" id="3.5.4.2"/>
    </reaction>
</comment>
<comment type="cofactor">
    <cofactor evidence="6">
        <name>Mn(2+)</name>
        <dbReference type="ChEBI" id="CHEBI:29035"/>
    </cofactor>
</comment>
<evidence type="ECO:0000259" key="7">
    <source>
        <dbReference type="Pfam" id="PF01979"/>
    </source>
</evidence>
<dbReference type="InterPro" id="IPR011059">
    <property type="entry name" value="Metal-dep_hydrolase_composite"/>
</dbReference>
<keyword evidence="10" id="KW-1185">Reference proteome</keyword>
<dbReference type="InterPro" id="IPR032466">
    <property type="entry name" value="Metal_Hydrolase"/>
</dbReference>
<evidence type="ECO:0000256" key="6">
    <source>
        <dbReference type="HAMAP-Rule" id="MF_01518"/>
    </source>
</evidence>
<evidence type="ECO:0000256" key="1">
    <source>
        <dbReference type="ARBA" id="ARBA00006773"/>
    </source>
</evidence>
<dbReference type="AlphaFoldDB" id="A0AA96J9F8"/>
<dbReference type="GO" id="GO:0000034">
    <property type="term" value="F:adenine deaminase activity"/>
    <property type="evidence" value="ECO:0007669"/>
    <property type="project" value="UniProtKB-UniRule"/>
</dbReference>
<evidence type="ECO:0000256" key="2">
    <source>
        <dbReference type="ARBA" id="ARBA00012782"/>
    </source>
</evidence>